<accession>A0A0Y9W3J7</accession>
<evidence type="ECO:0000313" key="3">
    <source>
        <dbReference type="EMBL" id="SCN24504.1"/>
    </source>
</evidence>
<dbReference type="Proteomes" id="UP000516480">
    <property type="component" value="Chromosome 8"/>
</dbReference>
<evidence type="ECO:0000313" key="5">
    <source>
        <dbReference type="EMBL" id="SCO60873.1"/>
    </source>
</evidence>
<evidence type="ECO:0000313" key="8">
    <source>
        <dbReference type="Proteomes" id="UP000219974"/>
    </source>
</evidence>
<evidence type="ECO:0000313" key="2">
    <source>
        <dbReference type="EMBL" id="SCM21169.1"/>
    </source>
</evidence>
<protein>
    <submittedName>
        <fullName evidence="1">Uncharacterized protein</fullName>
    </submittedName>
</protein>
<evidence type="ECO:0000313" key="4">
    <source>
        <dbReference type="EMBL" id="SCO59682.1"/>
    </source>
</evidence>
<evidence type="ECO:0000313" key="9">
    <source>
        <dbReference type="Proteomes" id="UP000220214"/>
    </source>
</evidence>
<organism evidence="1 6">
    <name type="scientific">Plasmodium berghei</name>
    <dbReference type="NCBI Taxonomy" id="5821"/>
    <lineage>
        <taxon>Eukaryota</taxon>
        <taxon>Sar</taxon>
        <taxon>Alveolata</taxon>
        <taxon>Apicomplexa</taxon>
        <taxon>Aconoidasida</taxon>
        <taxon>Haemosporida</taxon>
        <taxon>Plasmodiidae</taxon>
        <taxon>Plasmodium</taxon>
        <taxon>Plasmodium (Vinckeia)</taxon>
    </lineage>
</organism>
<dbReference type="VEuPathDB" id="PlasmoDB:PBANKA_0817800"/>
<dbReference type="OrthoDB" id="374071at2759"/>
<evidence type="ECO:0000313" key="7">
    <source>
        <dbReference type="Proteomes" id="UP000219860"/>
    </source>
</evidence>
<dbReference type="Proteomes" id="UP000219974">
    <property type="component" value="Chromosome 8"/>
</dbReference>
<dbReference type="EMBL" id="LT614634">
    <property type="protein sequence ID" value="SCN24504.1"/>
    <property type="molecule type" value="Genomic_DNA"/>
</dbReference>
<dbReference type="Proteomes" id="UP000220214">
    <property type="component" value="Chromosome 8"/>
</dbReference>
<gene>
    <name evidence="1" type="ORF">PBK173_000160700</name>
    <name evidence="3" type="ORF">PBNK65E_000153700</name>
    <name evidence="2" type="ORF">PBNK65NY_000152900</name>
    <name evidence="5" type="ORF">PBSP11A_000152900</name>
    <name evidence="4" type="ORF">PBSP11RLL_000152900</name>
</gene>
<dbReference type="EMBL" id="LT608272">
    <property type="protein sequence ID" value="SCO59682.1"/>
    <property type="molecule type" value="Genomic_DNA"/>
</dbReference>
<dbReference type="EMBL" id="LT160028">
    <property type="protein sequence ID" value="CXI32736.1"/>
    <property type="molecule type" value="Genomic_DNA"/>
</dbReference>
<evidence type="ECO:0000313" key="6">
    <source>
        <dbReference type="Proteomes" id="UP000069549"/>
    </source>
</evidence>
<dbReference type="Proteomes" id="UP000219860">
    <property type="component" value="Chromosome 8"/>
</dbReference>
<evidence type="ECO:0000313" key="10">
    <source>
        <dbReference type="Proteomes" id="UP000516480"/>
    </source>
</evidence>
<dbReference type="EMBL" id="LT608144">
    <property type="protein sequence ID" value="SCM21169.1"/>
    <property type="molecule type" value="Genomic_DNA"/>
</dbReference>
<evidence type="ECO:0000313" key="1">
    <source>
        <dbReference type="EMBL" id="CXI32736.1"/>
    </source>
</evidence>
<dbReference type="EMBL" id="LT608256">
    <property type="protein sequence ID" value="SCO60873.1"/>
    <property type="molecule type" value="Genomic_DNA"/>
</dbReference>
<name>A0A0Y9W3J7_PLABE</name>
<sequence>MFLLKNESEESPKEILINELKYKIRILSGIVFVIRAIPTMLNLFSSKE</sequence>
<dbReference type="AlphaFoldDB" id="A0A0Y9W3J7"/>
<proteinExistence type="predicted"/>
<reference evidence="1 6" key="1">
    <citation type="submission" date="2016-02" db="EMBL/GenBank/DDBJ databases">
        <authorList>
            <consortium name="Pathogen Informatics"/>
        </authorList>
    </citation>
    <scope>NUCLEOTIDE SEQUENCE [LARGE SCALE GENOMIC DNA]</scope>
    <source>
        <strain evidence="1 6">K173</strain>
        <strain evidence="2 10">NK65 ny</strain>
        <strain evidence="3 9">NK65e</strain>
        <strain evidence="5 7">SP11 Antwerpcl1</strain>
        <strain evidence="4 8">SP11 RLL</strain>
    </source>
</reference>
<dbReference type="Proteomes" id="UP000069549">
    <property type="component" value="Chromosome 8"/>
</dbReference>